<dbReference type="Gene3D" id="2.120.10.30">
    <property type="entry name" value="TolB, C-terminal domain"/>
    <property type="match status" value="2"/>
</dbReference>
<dbReference type="CDD" id="cd14953">
    <property type="entry name" value="NHL_like_1"/>
    <property type="match status" value="1"/>
</dbReference>
<reference evidence="3" key="1">
    <citation type="submission" date="2018-06" db="EMBL/GenBank/DDBJ databases">
        <authorList>
            <person name="Zhirakovskaya E."/>
        </authorList>
    </citation>
    <scope>NUCLEOTIDE SEQUENCE</scope>
</reference>
<dbReference type="Pfam" id="PF01436">
    <property type="entry name" value="NHL"/>
    <property type="match status" value="4"/>
</dbReference>
<dbReference type="EMBL" id="UOFC01000179">
    <property type="protein sequence ID" value="VAW48025.1"/>
    <property type="molecule type" value="Genomic_DNA"/>
</dbReference>
<keyword evidence="2" id="KW-0472">Membrane</keyword>
<dbReference type="InterPro" id="IPR001258">
    <property type="entry name" value="NHL_repeat"/>
</dbReference>
<accession>A0A3B0VWJ0</accession>
<keyword evidence="3" id="KW-0808">Transferase</keyword>
<feature type="transmembrane region" description="Helical" evidence="2">
    <location>
        <begin position="28"/>
        <end position="48"/>
    </location>
</feature>
<dbReference type="SUPFAM" id="SSF101898">
    <property type="entry name" value="NHL repeat"/>
    <property type="match status" value="1"/>
</dbReference>
<evidence type="ECO:0000256" key="2">
    <source>
        <dbReference type="SAM" id="Phobius"/>
    </source>
</evidence>
<dbReference type="PANTHER" id="PTHR13833:SF71">
    <property type="entry name" value="NHL DOMAIN-CONTAINING PROTEIN"/>
    <property type="match status" value="1"/>
</dbReference>
<keyword evidence="3" id="KW-0723">Serine/threonine-protein kinase</keyword>
<dbReference type="EC" id="2.7.11.1" evidence="3"/>
<evidence type="ECO:0000313" key="3">
    <source>
        <dbReference type="EMBL" id="VAW48025.1"/>
    </source>
</evidence>
<organism evidence="3">
    <name type="scientific">hydrothermal vent metagenome</name>
    <dbReference type="NCBI Taxonomy" id="652676"/>
    <lineage>
        <taxon>unclassified sequences</taxon>
        <taxon>metagenomes</taxon>
        <taxon>ecological metagenomes</taxon>
    </lineage>
</organism>
<proteinExistence type="predicted"/>
<dbReference type="Gene3D" id="2.40.10.500">
    <property type="match status" value="1"/>
</dbReference>
<dbReference type="InterPro" id="IPR011042">
    <property type="entry name" value="6-blade_b-propeller_TolB-like"/>
</dbReference>
<keyword evidence="3" id="KW-0418">Kinase</keyword>
<keyword evidence="1" id="KW-0677">Repeat</keyword>
<sequence length="569" mass="59406">MYQSIIHNSQAVLSGVFSTVAKRFNTKILTSIFLLMCINLIHAAVPIITSTPITEVNANTQYLYLLEASDADGDALTWSSTTLPTWATIQSNTAVSTLASGFSTARGITIDSVGNIIVADTGHHQIKKISPTGVVTLIAGSGNADFADGNGALASFNAPGGVAIDNAGNIIVADAINNRIRKISPAGDVTTIAGSTFGFADGNTSMALFANPADIAIDSVGNIIVADYANDRIRKIDSNGDVNTIAGSSTGFADGNGSNARFDFPLGLTIDNGGNIIVADFNNHRIRKINSNGDVTTIAGSARGFADGNGTSALFSFPVDVAINNAGEIIVADIDNNQIRKISTNGDVTTVSVNNTALNNPWGIAIDQTNSIIFAEFNNNRVRKITAVTDISGIPACTDVGDHAVSISVSDGVNSVNQNFITTVASDLSCNQVWYLRNLKFDTETIATGSFTFGANTNTYTNIDITVTNNVATNVYGVPIPAFPGTGLLFSTVPVALADLTDQPVLFLEFATALTNAGGIVNIKPFSTTISSQAVCADTSCSDVNLPIDKVTTGFVTTIEDMIFYSGFE</sequence>
<protein>
    <submittedName>
        <fullName evidence="3">Serine/threonine protein kinase</fullName>
        <ecNumber evidence="3">2.7.11.1</ecNumber>
    </submittedName>
</protein>
<keyword evidence="2" id="KW-0812">Transmembrane</keyword>
<keyword evidence="2" id="KW-1133">Transmembrane helix</keyword>
<dbReference type="PROSITE" id="PS51125">
    <property type="entry name" value="NHL"/>
    <property type="match status" value="5"/>
</dbReference>
<dbReference type="AlphaFoldDB" id="A0A3B0VWJ0"/>
<evidence type="ECO:0000256" key="1">
    <source>
        <dbReference type="ARBA" id="ARBA00022737"/>
    </source>
</evidence>
<name>A0A3B0VWJ0_9ZZZZ</name>
<gene>
    <name evidence="3" type="ORF">MNBD_GAMMA03-738</name>
</gene>
<dbReference type="GO" id="GO:0004674">
    <property type="term" value="F:protein serine/threonine kinase activity"/>
    <property type="evidence" value="ECO:0007669"/>
    <property type="project" value="UniProtKB-KW"/>
</dbReference>
<dbReference type="PANTHER" id="PTHR13833">
    <property type="match status" value="1"/>
</dbReference>